<dbReference type="GO" id="GO:0042597">
    <property type="term" value="C:periplasmic space"/>
    <property type="evidence" value="ECO:0007669"/>
    <property type="project" value="TreeGrafter"/>
</dbReference>
<organism evidence="6">
    <name type="scientific">freshwater metagenome</name>
    <dbReference type="NCBI Taxonomy" id="449393"/>
    <lineage>
        <taxon>unclassified sequences</taxon>
        <taxon>metagenomes</taxon>
        <taxon>ecological metagenomes</taxon>
    </lineage>
</organism>
<dbReference type="PANTHER" id="PTHR22939:SF129">
    <property type="entry name" value="SERINE PROTEASE HTRA2, MITOCHONDRIAL"/>
    <property type="match status" value="1"/>
</dbReference>
<accession>A0A6J6A6C7</accession>
<evidence type="ECO:0000256" key="2">
    <source>
        <dbReference type="ARBA" id="ARBA00022670"/>
    </source>
</evidence>
<protein>
    <submittedName>
        <fullName evidence="6">Unannotated protein</fullName>
    </submittedName>
</protein>
<dbReference type="Pfam" id="PF13365">
    <property type="entry name" value="Trypsin_2"/>
    <property type="match status" value="1"/>
</dbReference>
<dbReference type="EMBL" id="CAEZYF010000007">
    <property type="protein sequence ID" value="CAB4721032.1"/>
    <property type="molecule type" value="Genomic_DNA"/>
</dbReference>
<dbReference type="EMBL" id="CAFBMT010000004">
    <property type="protein sequence ID" value="CAB4921897.1"/>
    <property type="molecule type" value="Genomic_DNA"/>
</dbReference>
<evidence type="ECO:0000256" key="3">
    <source>
        <dbReference type="ARBA" id="ARBA00022801"/>
    </source>
</evidence>
<name>A0A6J6A6C7_9ZZZZ</name>
<feature type="compositionally biased region" description="Pro residues" evidence="4">
    <location>
        <begin position="14"/>
        <end position="23"/>
    </location>
</feature>
<evidence type="ECO:0000313" key="6">
    <source>
        <dbReference type="EMBL" id="CAB4363137.1"/>
    </source>
</evidence>
<proteinExistence type="inferred from homology"/>
<feature type="region of interest" description="Disordered" evidence="4">
    <location>
        <begin position="1"/>
        <end position="28"/>
    </location>
</feature>
<dbReference type="PRINTS" id="PR00834">
    <property type="entry name" value="PROTEASES2C"/>
</dbReference>
<dbReference type="EMBL" id="CAFAAV010000107">
    <property type="protein sequence ID" value="CAB4822451.1"/>
    <property type="molecule type" value="Genomic_DNA"/>
</dbReference>
<comment type="similarity">
    <text evidence="1">Belongs to the peptidase S1C family.</text>
</comment>
<dbReference type="GO" id="GO:0006515">
    <property type="term" value="P:protein quality control for misfolded or incompletely synthesized proteins"/>
    <property type="evidence" value="ECO:0007669"/>
    <property type="project" value="TreeGrafter"/>
</dbReference>
<evidence type="ECO:0000256" key="4">
    <source>
        <dbReference type="SAM" id="MobiDB-lite"/>
    </source>
</evidence>
<evidence type="ECO:0000313" key="8">
    <source>
        <dbReference type="EMBL" id="CAB4822451.1"/>
    </source>
</evidence>
<feature type="domain" description="PDZ" evidence="5">
    <location>
        <begin position="288"/>
        <end position="371"/>
    </location>
</feature>
<evidence type="ECO:0000313" key="7">
    <source>
        <dbReference type="EMBL" id="CAB4721032.1"/>
    </source>
</evidence>
<dbReference type="SMART" id="SM00228">
    <property type="entry name" value="PDZ"/>
    <property type="match status" value="1"/>
</dbReference>
<dbReference type="InterPro" id="IPR036034">
    <property type="entry name" value="PDZ_sf"/>
</dbReference>
<dbReference type="GO" id="GO:0004252">
    <property type="term" value="F:serine-type endopeptidase activity"/>
    <property type="evidence" value="ECO:0007669"/>
    <property type="project" value="InterPro"/>
</dbReference>
<sequence>MSLLDDLDNFPASSPLPPPPPLMEPRRPSRVGRVVGAAAACVALSGGVAYTTVKLTESDRGTVTYVATASGQSSSGNPSTLGDLHQLLAKVMPAVVAIEVSSRVGSSVTPIAAGSGVIISNDGLLLTNAHVVNAADDAGKALDAPVFTVKMADGTVREAKVLGASADYDVALMQLTDSTDLHPLALADATQFRVGDAVVAIGNALDLGDTPTVTTGIISALDRTLRETDTVTLHGLIQTDAAINHGNSGGALVNANGELVGINSAGYSDAQNVGFAISVATIKPLLADLKAGKEVKASPVGFIGVNVAQTPYGLTVTTVQDGTPAADVGIQAGDIITQVGDTKISTQGQLQTALRATAPGSATKVTVQRNGTTITFDVTLAERPIP</sequence>
<dbReference type="Pfam" id="PF13180">
    <property type="entry name" value="PDZ_2"/>
    <property type="match status" value="1"/>
</dbReference>
<dbReference type="AlphaFoldDB" id="A0A6J6A6C7"/>
<dbReference type="PANTHER" id="PTHR22939">
    <property type="entry name" value="SERINE PROTEASE FAMILY S1C HTRA-RELATED"/>
    <property type="match status" value="1"/>
</dbReference>
<keyword evidence="3" id="KW-0378">Hydrolase</keyword>
<keyword evidence="2" id="KW-0645">Protease</keyword>
<dbReference type="PROSITE" id="PS50106">
    <property type="entry name" value="PDZ"/>
    <property type="match status" value="1"/>
</dbReference>
<dbReference type="Gene3D" id="2.30.42.10">
    <property type="match status" value="1"/>
</dbReference>
<dbReference type="EMBL" id="CAESGF010000004">
    <property type="protein sequence ID" value="CAB4363137.1"/>
    <property type="molecule type" value="Genomic_DNA"/>
</dbReference>
<dbReference type="SUPFAM" id="SSF50494">
    <property type="entry name" value="Trypsin-like serine proteases"/>
    <property type="match status" value="1"/>
</dbReference>
<reference evidence="6" key="1">
    <citation type="submission" date="2020-05" db="EMBL/GenBank/DDBJ databases">
        <authorList>
            <person name="Chiriac C."/>
            <person name="Salcher M."/>
            <person name="Ghai R."/>
            <person name="Kavagutti S V."/>
        </authorList>
    </citation>
    <scope>NUCLEOTIDE SEQUENCE</scope>
</reference>
<evidence type="ECO:0000256" key="1">
    <source>
        <dbReference type="ARBA" id="ARBA00010541"/>
    </source>
</evidence>
<evidence type="ECO:0000259" key="5">
    <source>
        <dbReference type="PROSITE" id="PS50106"/>
    </source>
</evidence>
<dbReference type="InterPro" id="IPR001478">
    <property type="entry name" value="PDZ"/>
</dbReference>
<dbReference type="InterPro" id="IPR009003">
    <property type="entry name" value="Peptidase_S1_PA"/>
</dbReference>
<evidence type="ECO:0000313" key="9">
    <source>
        <dbReference type="EMBL" id="CAB4921897.1"/>
    </source>
</evidence>
<gene>
    <name evidence="7" type="ORF">UFOPK2656_01338</name>
    <name evidence="8" type="ORF">UFOPK3099_01469</name>
    <name evidence="9" type="ORF">UFOPK3651_00909</name>
    <name evidence="6" type="ORF">UFOPK4189_00916</name>
</gene>
<dbReference type="Gene3D" id="2.40.10.120">
    <property type="match status" value="1"/>
</dbReference>
<dbReference type="InterPro" id="IPR001940">
    <property type="entry name" value="Peptidase_S1C"/>
</dbReference>
<dbReference type="SUPFAM" id="SSF50156">
    <property type="entry name" value="PDZ domain-like"/>
    <property type="match status" value="1"/>
</dbReference>